<organism evidence="3 4">
    <name type="scientific">Naegleria fowleri</name>
    <name type="common">Brain eating amoeba</name>
    <dbReference type="NCBI Taxonomy" id="5763"/>
    <lineage>
        <taxon>Eukaryota</taxon>
        <taxon>Discoba</taxon>
        <taxon>Heterolobosea</taxon>
        <taxon>Tetramitia</taxon>
        <taxon>Eutetramitia</taxon>
        <taxon>Vahlkampfiidae</taxon>
        <taxon>Naegleria</taxon>
    </lineage>
</organism>
<feature type="region of interest" description="Disordered" evidence="1">
    <location>
        <begin position="1"/>
        <end position="66"/>
    </location>
</feature>
<dbReference type="VEuPathDB" id="AmoebaDB:NfTy_052490"/>
<keyword evidence="4" id="KW-1185">Reference proteome</keyword>
<feature type="compositionally biased region" description="Low complexity" evidence="1">
    <location>
        <begin position="21"/>
        <end position="32"/>
    </location>
</feature>
<dbReference type="EMBL" id="VFQX01000043">
    <property type="protein sequence ID" value="KAF0975886.1"/>
    <property type="molecule type" value="Genomic_DNA"/>
</dbReference>
<dbReference type="VEuPathDB" id="AmoebaDB:NF0124230"/>
<dbReference type="Proteomes" id="UP000444721">
    <property type="component" value="Unassembled WGS sequence"/>
</dbReference>
<feature type="domain" description="dDENN" evidence="2">
    <location>
        <begin position="438"/>
        <end position="506"/>
    </location>
</feature>
<feature type="region of interest" description="Disordered" evidence="1">
    <location>
        <begin position="650"/>
        <end position="669"/>
    </location>
</feature>
<evidence type="ECO:0000313" key="3">
    <source>
        <dbReference type="EMBL" id="KAF0975886.1"/>
    </source>
</evidence>
<protein>
    <recommendedName>
        <fullName evidence="2">dDENN domain-containing protein</fullName>
    </recommendedName>
</protein>
<proteinExistence type="predicted"/>
<feature type="region of interest" description="Disordered" evidence="1">
    <location>
        <begin position="552"/>
        <end position="593"/>
    </location>
</feature>
<gene>
    <name evidence="3" type="ORF">FDP41_005213</name>
</gene>
<sequence>MSRSRSVAVLPSTLQKQQQFGSSSSSSSTSTSTDHHHSGHSESSSSQSNNNSHGTLTSPRSSSSGGGVSRLFECCFFLKYRENSVLTDLEVDYPKGYFHRFNVQQYISKLSVLNTYSNVILYRISNINLYCKYIPRVGILGFISRSQPYYSLFNQLILIVYSRMILLHQMGEPLMSNITPFLEYLYYFQPYPRFGEKFLIRFDTKNSILDSSHYLRRPAIDEFTPNGEINLLKFKPFITNNVDDFVILYKYLLLDKYILSNSTFNFHENTVVPSNATTNATTTNSATTTTTTNATTTTTTTTASSLLPIIATTLNHPIKIVVYTRNSSNILEVMNFIFSILSLMYPFKYCGDILPYCDENKILESVLSSRHTSSIVGFLQKDFNMEKYHHVHHVILFNMDEGKVVSPHVKEHCHSFVSLPKENRMKSMLRNNISKYNSNTRILEFFVKCMANWFGNYRYHFRMNGSILEFDYGQFLKDYDYFAEGPEAFYHAISNTLSFKIFIEERTKLVNDYATFQIQKIQFGPFEQECFKNNPRIFTNASTQVNVLMGGSKPGDASSSTVKTSTTNNKTTALNSSGTTNTMNSTTTTTTNTTTTATTAATTNTTTTSTTTANTATTTTTAGSASSTSSGFSLKQLFFKKTASGPPAVGSGVPTINSTTTTSSTTTNTTADTYFDEKLHGMERSSFSDVEPMISSFGTKIVGELQFSKENQLAVSFYCKESDAVKPKFSFEEFHQSVKPPKKYLPLSEDVQKIQTETNNGTLSTNTTNPKSNSELDLILNDEYPSDGEEEASSPVPNGLESTDVDDINNVDNEDLPMPLTSQTSSSADDFFN</sequence>
<evidence type="ECO:0000259" key="2">
    <source>
        <dbReference type="SMART" id="SM00801"/>
    </source>
</evidence>
<feature type="compositionally biased region" description="Low complexity" evidence="1">
    <location>
        <begin position="657"/>
        <end position="669"/>
    </location>
</feature>
<accession>A0A6A5BLW7</accession>
<dbReference type="InterPro" id="IPR005112">
    <property type="entry name" value="dDENN_dom"/>
</dbReference>
<dbReference type="SMART" id="SM00801">
    <property type="entry name" value="dDENN"/>
    <property type="match status" value="1"/>
</dbReference>
<feature type="compositionally biased region" description="Acidic residues" evidence="1">
    <location>
        <begin position="803"/>
        <end position="815"/>
    </location>
</feature>
<comment type="caution">
    <text evidence="3">The sequence shown here is derived from an EMBL/GenBank/DDBJ whole genome shotgun (WGS) entry which is preliminary data.</text>
</comment>
<dbReference type="OrthoDB" id="10364190at2759"/>
<reference evidence="3 4" key="1">
    <citation type="journal article" date="2019" name="Sci. Rep.">
        <title>Nanopore sequencing improves the draft genome of the human pathogenic amoeba Naegleria fowleri.</title>
        <authorList>
            <person name="Liechti N."/>
            <person name="Schurch N."/>
            <person name="Bruggmann R."/>
            <person name="Wittwer M."/>
        </authorList>
    </citation>
    <scope>NUCLEOTIDE SEQUENCE [LARGE SCALE GENOMIC DNA]</scope>
    <source>
        <strain evidence="3 4">ATCC 30894</strain>
    </source>
</reference>
<dbReference type="RefSeq" id="XP_044560599.1">
    <property type="nucleotide sequence ID" value="XM_044708714.1"/>
</dbReference>
<dbReference type="AlphaFoldDB" id="A0A6A5BLW7"/>
<evidence type="ECO:0000256" key="1">
    <source>
        <dbReference type="SAM" id="MobiDB-lite"/>
    </source>
</evidence>
<dbReference type="GeneID" id="68112431"/>
<name>A0A6A5BLW7_NAEFO</name>
<dbReference type="Gene3D" id="3.40.50.11500">
    <property type="match status" value="1"/>
</dbReference>
<feature type="compositionally biased region" description="Polar residues" evidence="1">
    <location>
        <begin position="820"/>
        <end position="833"/>
    </location>
</feature>
<evidence type="ECO:0000313" key="4">
    <source>
        <dbReference type="Proteomes" id="UP000444721"/>
    </source>
</evidence>
<dbReference type="InterPro" id="IPR043153">
    <property type="entry name" value="DENN_C"/>
</dbReference>
<dbReference type="VEuPathDB" id="AmoebaDB:FDP41_005213"/>
<feature type="compositionally biased region" description="Low complexity" evidence="1">
    <location>
        <begin position="557"/>
        <end position="593"/>
    </location>
</feature>
<feature type="region of interest" description="Disordered" evidence="1">
    <location>
        <begin position="783"/>
        <end position="833"/>
    </location>
</feature>
<feature type="compositionally biased region" description="Low complexity" evidence="1">
    <location>
        <begin position="41"/>
        <end position="63"/>
    </location>
</feature>